<feature type="domain" description="DEAD-box RNA helicase Q" evidence="11">
    <location>
        <begin position="365"/>
        <end position="393"/>
    </location>
</feature>
<keyword evidence="5 7" id="KW-0694">RNA-binding</keyword>
<evidence type="ECO:0000256" key="3">
    <source>
        <dbReference type="ARBA" id="ARBA00022806"/>
    </source>
</evidence>
<dbReference type="SMART" id="SM00487">
    <property type="entry name" value="DEXDc"/>
    <property type="match status" value="1"/>
</dbReference>
<feature type="region of interest" description="Disordered" evidence="8">
    <location>
        <begin position="217"/>
        <end position="254"/>
    </location>
</feature>
<reference evidence="12 13" key="1">
    <citation type="journal article" date="2021" name="bioRxiv">
        <title>The Gossypium anomalum genome as a resource for cotton improvement and evolutionary analysis of hybrid incompatibility.</title>
        <authorList>
            <person name="Grover C.E."/>
            <person name="Yuan D."/>
            <person name="Arick M.A."/>
            <person name="Miller E.R."/>
            <person name="Hu G."/>
            <person name="Peterson D.G."/>
            <person name="Wendel J.F."/>
            <person name="Udall J.A."/>
        </authorList>
    </citation>
    <scope>NUCLEOTIDE SEQUENCE [LARGE SCALE GENOMIC DNA]</scope>
    <source>
        <strain evidence="12">JFW-Udall</strain>
        <tissue evidence="12">Leaf</tissue>
    </source>
</reference>
<evidence type="ECO:0000256" key="7">
    <source>
        <dbReference type="RuleBase" id="RU365068"/>
    </source>
</evidence>
<feature type="domain" description="Helicase ATP-binding" evidence="9">
    <location>
        <begin position="396"/>
        <end position="600"/>
    </location>
</feature>
<evidence type="ECO:0000256" key="2">
    <source>
        <dbReference type="ARBA" id="ARBA00022801"/>
    </source>
</evidence>
<feature type="region of interest" description="Disordered" evidence="8">
    <location>
        <begin position="113"/>
        <end position="132"/>
    </location>
</feature>
<organism evidence="12 13">
    <name type="scientific">Gossypium anomalum</name>
    <dbReference type="NCBI Taxonomy" id="47600"/>
    <lineage>
        <taxon>Eukaryota</taxon>
        <taxon>Viridiplantae</taxon>
        <taxon>Streptophyta</taxon>
        <taxon>Embryophyta</taxon>
        <taxon>Tracheophyta</taxon>
        <taxon>Spermatophyta</taxon>
        <taxon>Magnoliopsida</taxon>
        <taxon>eudicotyledons</taxon>
        <taxon>Gunneridae</taxon>
        <taxon>Pentapetalae</taxon>
        <taxon>rosids</taxon>
        <taxon>malvids</taxon>
        <taxon>Malvales</taxon>
        <taxon>Malvaceae</taxon>
        <taxon>Malvoideae</taxon>
        <taxon>Gossypium</taxon>
    </lineage>
</organism>
<sequence>MFSAVLLLRSKTHSILRTQIFTRAMGGGPRTFPGGLNKWQWKRLHEKKAKEKEKRLLDQEKQLYQARIRSQIRAKLAGRPDPSCDPTQYSPMSPNDHIKALADRFMKEGAEDLWNENDGPLNSEEQERPRYVETARNPRSGLIHSPLNIKKLVSDSRRENEKPSGVNNSQFIRSRSYSVQANGKFKVNESSFAGIQSYFGSKDGSLKHSGRNNISQVRLRKNETSSNQHESDSVSDNNSLKRFGPGGKGEKVSFQNNVKFINSRNRMERRRFRRNESSSSDDESDLELEDEVEGVGVWRDVKKSGSSASLGKYDVKIKRRVPLKELEKEMDFSEQVQLLRQELEKKKLAEIEKKMGEGEPIYSKKRFDECGISPWTVKALSAAGYFQMTRVQEATLSVCLEGKDALVKAKTGTGKTAAFLVHYQSLVIIVAPSNSSVKDKQLPAIETVLKAASTSTVQWVPPVFVLILCPTRELASQLAAEANALLKYHNGIGVQTLVGGTRFKVDQKRLESEPCQIIVATPGRLLDHVENKSTLSVRLMGLKMLILDEADHLLDLGFRKDVEKIVDCLPRQRQSLLFSATIPKEVRRISQLVLKREHAFIDTVGLGCVETHDKVKQSILVAPHELHFQIVHQLLKKHISVAPEYKVIVFCTTGMVTSLMYLLLREMKMNVREIHSRKPQIYRTRISDEFRDSKRLILVTSDVSARGMDYPDVTLVIQVGIPSGREQYIHRLGRTGREGKDGEGILLIAPWEEYFLDEIKDLPLEKISLPDMDPDVKQKLEFSMAKIDGNVKEAAYHAWLGYYNSIREIGRDKTTLVELANQFSQSIGLQRPPSLFRKTALKMGLKDIPGIRIRK</sequence>
<dbReference type="PANTHER" id="PTHR24031">
    <property type="entry name" value="RNA HELICASE"/>
    <property type="match status" value="1"/>
</dbReference>
<gene>
    <name evidence="12" type="ORF">CXB51_033437</name>
</gene>
<comment type="catalytic activity">
    <reaction evidence="7">
        <text>ATP + H2O = ADP + phosphate + H(+)</text>
        <dbReference type="Rhea" id="RHEA:13065"/>
        <dbReference type="ChEBI" id="CHEBI:15377"/>
        <dbReference type="ChEBI" id="CHEBI:15378"/>
        <dbReference type="ChEBI" id="CHEBI:30616"/>
        <dbReference type="ChEBI" id="CHEBI:43474"/>
        <dbReference type="ChEBI" id="CHEBI:456216"/>
        <dbReference type="EC" id="3.6.4.13"/>
    </reaction>
</comment>
<dbReference type="PROSITE" id="PS51192">
    <property type="entry name" value="HELICASE_ATP_BIND_1"/>
    <property type="match status" value="1"/>
</dbReference>
<keyword evidence="13" id="KW-1185">Reference proteome</keyword>
<comment type="similarity">
    <text evidence="7">Belongs to the DEAD box helicase family.</text>
</comment>
<dbReference type="PROSITE" id="PS51194">
    <property type="entry name" value="HELICASE_CTER"/>
    <property type="match status" value="1"/>
</dbReference>
<dbReference type="Pfam" id="PF00270">
    <property type="entry name" value="DEAD"/>
    <property type="match status" value="1"/>
</dbReference>
<evidence type="ECO:0000256" key="4">
    <source>
        <dbReference type="ARBA" id="ARBA00022840"/>
    </source>
</evidence>
<dbReference type="Proteomes" id="UP000701853">
    <property type="component" value="Chromosome 12"/>
</dbReference>
<proteinExistence type="inferred from homology"/>
<evidence type="ECO:0000256" key="5">
    <source>
        <dbReference type="ARBA" id="ARBA00022884"/>
    </source>
</evidence>
<dbReference type="GO" id="GO:0003723">
    <property type="term" value="F:RNA binding"/>
    <property type="evidence" value="ECO:0007669"/>
    <property type="project" value="UniProtKB-UniRule"/>
</dbReference>
<evidence type="ECO:0000259" key="11">
    <source>
        <dbReference type="PROSITE" id="PS51195"/>
    </source>
</evidence>
<dbReference type="GO" id="GO:0005524">
    <property type="term" value="F:ATP binding"/>
    <property type="evidence" value="ECO:0007669"/>
    <property type="project" value="UniProtKB-UniRule"/>
</dbReference>
<dbReference type="InterPro" id="IPR011545">
    <property type="entry name" value="DEAD/DEAH_box_helicase_dom"/>
</dbReference>
<keyword evidence="3 7" id="KW-0347">Helicase</keyword>
<keyword evidence="4 7" id="KW-0067">ATP-binding</keyword>
<dbReference type="SUPFAM" id="SSF52540">
    <property type="entry name" value="P-loop containing nucleoside triphosphate hydrolases"/>
    <property type="match status" value="1"/>
</dbReference>
<dbReference type="OrthoDB" id="193716at2759"/>
<name>A0A8J5Y9J8_9ROSI</name>
<evidence type="ECO:0000313" key="13">
    <source>
        <dbReference type="Proteomes" id="UP000701853"/>
    </source>
</evidence>
<dbReference type="CDD" id="cd18787">
    <property type="entry name" value="SF2_C_DEAD"/>
    <property type="match status" value="1"/>
</dbReference>
<dbReference type="Pfam" id="PF00271">
    <property type="entry name" value="Helicase_C"/>
    <property type="match status" value="1"/>
</dbReference>
<dbReference type="GO" id="GO:0016787">
    <property type="term" value="F:hydrolase activity"/>
    <property type="evidence" value="ECO:0007669"/>
    <property type="project" value="UniProtKB-KW"/>
</dbReference>
<feature type="compositionally biased region" description="Polar residues" evidence="8">
    <location>
        <begin position="224"/>
        <end position="240"/>
    </location>
</feature>
<feature type="domain" description="Helicase C-terminal" evidence="10">
    <location>
        <begin position="634"/>
        <end position="788"/>
    </location>
</feature>
<dbReference type="InterPro" id="IPR001650">
    <property type="entry name" value="Helicase_C-like"/>
</dbReference>
<feature type="compositionally biased region" description="Acidic residues" evidence="8">
    <location>
        <begin position="279"/>
        <end position="288"/>
    </location>
</feature>
<evidence type="ECO:0000259" key="10">
    <source>
        <dbReference type="PROSITE" id="PS51194"/>
    </source>
</evidence>
<dbReference type="EMBL" id="JAHUZN010000012">
    <property type="protein sequence ID" value="KAG8476532.1"/>
    <property type="molecule type" value="Genomic_DNA"/>
</dbReference>
<dbReference type="InterPro" id="IPR014001">
    <property type="entry name" value="Helicase_ATP-bd"/>
</dbReference>
<dbReference type="PROSITE" id="PS51195">
    <property type="entry name" value="Q_MOTIF"/>
    <property type="match status" value="1"/>
</dbReference>
<feature type="region of interest" description="Disordered" evidence="8">
    <location>
        <begin position="268"/>
        <end position="288"/>
    </location>
</feature>
<comment type="caution">
    <text evidence="12">The sequence shown here is derived from an EMBL/GenBank/DDBJ whole genome shotgun (WGS) entry which is preliminary data.</text>
</comment>
<dbReference type="SMART" id="SM00490">
    <property type="entry name" value="HELICc"/>
    <property type="match status" value="1"/>
</dbReference>
<dbReference type="InterPro" id="IPR027417">
    <property type="entry name" value="P-loop_NTPase"/>
</dbReference>
<dbReference type="Gene3D" id="3.40.50.300">
    <property type="entry name" value="P-loop containing nucleotide triphosphate hydrolases"/>
    <property type="match status" value="2"/>
</dbReference>
<evidence type="ECO:0000256" key="6">
    <source>
        <dbReference type="PROSITE-ProRule" id="PRU00552"/>
    </source>
</evidence>
<evidence type="ECO:0000256" key="8">
    <source>
        <dbReference type="SAM" id="MobiDB-lite"/>
    </source>
</evidence>
<keyword evidence="1 7" id="KW-0547">Nucleotide-binding</keyword>
<keyword evidence="2 7" id="KW-0378">Hydrolase</keyword>
<dbReference type="EC" id="3.6.4.13" evidence="7"/>
<dbReference type="AlphaFoldDB" id="A0A8J5Y9J8"/>
<dbReference type="GO" id="GO:0003724">
    <property type="term" value="F:RNA helicase activity"/>
    <property type="evidence" value="ECO:0007669"/>
    <property type="project" value="UniProtKB-EC"/>
</dbReference>
<accession>A0A8J5Y9J8</accession>
<evidence type="ECO:0000313" key="12">
    <source>
        <dbReference type="EMBL" id="KAG8476532.1"/>
    </source>
</evidence>
<evidence type="ECO:0000259" key="9">
    <source>
        <dbReference type="PROSITE" id="PS51192"/>
    </source>
</evidence>
<comment type="domain">
    <text evidence="7">The Q motif is unique to and characteristic of the DEAD box family of RNA helicases and controls ATP binding and hydrolysis.</text>
</comment>
<protein>
    <recommendedName>
        <fullName evidence="7">ATP-dependent RNA helicase</fullName>
        <ecNumber evidence="7">3.6.4.13</ecNumber>
    </recommendedName>
</protein>
<comment type="function">
    <text evidence="7">RNA helicase.</text>
</comment>
<evidence type="ECO:0000256" key="1">
    <source>
        <dbReference type="ARBA" id="ARBA00022741"/>
    </source>
</evidence>
<dbReference type="InterPro" id="IPR014014">
    <property type="entry name" value="RNA_helicase_DEAD_Q_motif"/>
</dbReference>
<feature type="short sequence motif" description="Q motif" evidence="6">
    <location>
        <begin position="365"/>
        <end position="393"/>
    </location>
</feature>